<evidence type="ECO:0000256" key="6">
    <source>
        <dbReference type="RuleBase" id="RU004468"/>
    </source>
</evidence>
<dbReference type="PANTHER" id="PTHR10353:SF85">
    <property type="entry name" value="ARYL-PHOSPHO-BETA-D-GLUCOSIDASE BGLA"/>
    <property type="match status" value="1"/>
</dbReference>
<dbReference type="InterPro" id="IPR017853">
    <property type="entry name" value="GH"/>
</dbReference>
<keyword evidence="3 6" id="KW-0326">Glycosidase</keyword>
<gene>
    <name evidence="7" type="ORF">F8O03_13800</name>
</gene>
<dbReference type="InterPro" id="IPR018120">
    <property type="entry name" value="Glyco_hydro_1_AS"/>
</dbReference>
<dbReference type="RefSeq" id="WP_151424357.1">
    <property type="nucleotide sequence ID" value="NZ_WBJX01000004.1"/>
</dbReference>
<dbReference type="OrthoDB" id="9765195at2"/>
<reference evidence="7 8" key="1">
    <citation type="submission" date="2019-09" db="EMBL/GenBank/DDBJ databases">
        <title>Phylogeny of genus Pseudoclavibacter and closely related genus.</title>
        <authorList>
            <person name="Li Y."/>
        </authorList>
    </citation>
    <scope>NUCLEOTIDE SEQUENCE [LARGE SCALE GENOMIC DNA]</scope>
    <source>
        <strain evidence="7 8">THG-MD12</strain>
    </source>
</reference>
<dbReference type="NCBIfam" id="NF011589">
    <property type="entry name" value="PRK15014.1"/>
    <property type="match status" value="1"/>
</dbReference>
<evidence type="ECO:0000256" key="5">
    <source>
        <dbReference type="RuleBase" id="RU003690"/>
    </source>
</evidence>
<dbReference type="GO" id="GO:0016052">
    <property type="term" value="P:carbohydrate catabolic process"/>
    <property type="evidence" value="ECO:0007669"/>
    <property type="project" value="TreeGrafter"/>
</dbReference>
<protein>
    <submittedName>
        <fullName evidence="7">6-phospho-beta-glucosidase</fullName>
        <ecNumber evidence="7">3.2.1.86</ecNumber>
    </submittedName>
</protein>
<evidence type="ECO:0000256" key="2">
    <source>
        <dbReference type="ARBA" id="ARBA00022801"/>
    </source>
</evidence>
<organism evidence="7 8">
    <name type="scientific">Pseudoclavibacter terrae</name>
    <dbReference type="NCBI Taxonomy" id="1530195"/>
    <lineage>
        <taxon>Bacteria</taxon>
        <taxon>Bacillati</taxon>
        <taxon>Actinomycetota</taxon>
        <taxon>Actinomycetes</taxon>
        <taxon>Micrococcales</taxon>
        <taxon>Microbacteriaceae</taxon>
        <taxon>Pseudoclavibacter</taxon>
    </lineage>
</organism>
<dbReference type="EC" id="3.2.1.86" evidence="7"/>
<dbReference type="GO" id="GO:0008706">
    <property type="term" value="F:6-phospho-beta-glucosidase activity"/>
    <property type="evidence" value="ECO:0007669"/>
    <property type="project" value="UniProtKB-EC"/>
</dbReference>
<dbReference type="Pfam" id="PF00232">
    <property type="entry name" value="Glyco_hydro_1"/>
    <property type="match status" value="1"/>
</dbReference>
<dbReference type="SUPFAM" id="SSF51445">
    <property type="entry name" value="(Trans)glycosidases"/>
    <property type="match status" value="1"/>
</dbReference>
<accession>A0A7J5B1M2</accession>
<evidence type="ECO:0000256" key="1">
    <source>
        <dbReference type="ARBA" id="ARBA00010838"/>
    </source>
</evidence>
<dbReference type="EMBL" id="WBJX01000004">
    <property type="protein sequence ID" value="KAB1637335.1"/>
    <property type="molecule type" value="Genomic_DNA"/>
</dbReference>
<evidence type="ECO:0000313" key="7">
    <source>
        <dbReference type="EMBL" id="KAB1637335.1"/>
    </source>
</evidence>
<dbReference type="InterPro" id="IPR001360">
    <property type="entry name" value="Glyco_hydro_1"/>
</dbReference>
<dbReference type="PROSITE" id="PS00653">
    <property type="entry name" value="GLYCOSYL_HYDROL_F1_2"/>
    <property type="match status" value="1"/>
</dbReference>
<sequence>MSRLPSDFLWGGAVAAHQLEGGWDADGKGPSVVDVLTAGEHGVPRRITDSVEAGEFYPNHEAIDHYHRYREDIALLAEMGLKCFRTSIQWTRIFPKGDELEPNEAGLKFYDDLFDELLKHGIEPVVTLSHFEVPLHLAREYGGFRNRALVGFFERFAKVCFERYATKVKYWMTFNEINNQLDTRNELFLWTNSGVLLTPEDNPREVVLQVAHNELLASALAVKAGHDIDPNLQIGGMISHVPIYPYSCNPADVLEAQISSRDRFLFPDVHVRGHYPAYAVREREREGYDIGWQDSDAEILAAGTVDYLGFSYYMSTVAKADVQNDEKIFNGGLANSVPNPYVKASDWGWQIDPVGLRYALNVLTERYELPLFIVENGFGAVDVVNEDGSIDDDARIEYLKAHIEQVELAVSEDGVDLMGYTPWGIIDVVSFTTGEMKKRYGMIYVDRDNAGNGTMERSKKKSFDWYAGVISANGTGI</sequence>
<evidence type="ECO:0000256" key="3">
    <source>
        <dbReference type="ARBA" id="ARBA00023295"/>
    </source>
</evidence>
<name>A0A7J5B1M2_9MICO</name>
<dbReference type="PRINTS" id="PR00131">
    <property type="entry name" value="GLHYDRLASE1"/>
</dbReference>
<dbReference type="InterPro" id="IPR033132">
    <property type="entry name" value="GH_1_N_CS"/>
</dbReference>
<dbReference type="PANTHER" id="PTHR10353">
    <property type="entry name" value="GLYCOSYL HYDROLASE"/>
    <property type="match status" value="1"/>
</dbReference>
<dbReference type="Gene3D" id="3.20.20.80">
    <property type="entry name" value="Glycosidases"/>
    <property type="match status" value="1"/>
</dbReference>
<dbReference type="Proteomes" id="UP000490386">
    <property type="component" value="Unassembled WGS sequence"/>
</dbReference>
<keyword evidence="2 6" id="KW-0378">Hydrolase</keyword>
<proteinExistence type="inferred from homology"/>
<dbReference type="GO" id="GO:0005829">
    <property type="term" value="C:cytosol"/>
    <property type="evidence" value="ECO:0007669"/>
    <property type="project" value="TreeGrafter"/>
</dbReference>
<dbReference type="NCBIfam" id="NF007154">
    <property type="entry name" value="PRK09589.1"/>
    <property type="match status" value="1"/>
</dbReference>
<keyword evidence="8" id="KW-1185">Reference proteome</keyword>
<comment type="similarity">
    <text evidence="1 5">Belongs to the glycosyl hydrolase 1 family.</text>
</comment>
<comment type="caution">
    <text evidence="7">The sequence shown here is derived from an EMBL/GenBank/DDBJ whole genome shotgun (WGS) entry which is preliminary data.</text>
</comment>
<evidence type="ECO:0000256" key="4">
    <source>
        <dbReference type="PROSITE-ProRule" id="PRU10055"/>
    </source>
</evidence>
<evidence type="ECO:0000313" key="8">
    <source>
        <dbReference type="Proteomes" id="UP000490386"/>
    </source>
</evidence>
<dbReference type="FunFam" id="3.20.20.80:FF:000004">
    <property type="entry name" value="Beta-glucosidase 6-phospho-beta-glucosidase"/>
    <property type="match status" value="1"/>
</dbReference>
<dbReference type="PROSITE" id="PS00572">
    <property type="entry name" value="GLYCOSYL_HYDROL_F1_1"/>
    <property type="match status" value="1"/>
</dbReference>
<dbReference type="AlphaFoldDB" id="A0A7J5B1M2"/>
<feature type="active site" description="Nucleophile" evidence="4">
    <location>
        <position position="375"/>
    </location>
</feature>